<feature type="compositionally biased region" description="Basic and acidic residues" evidence="1">
    <location>
        <begin position="1"/>
        <end position="21"/>
    </location>
</feature>
<accession>A0A561UIC7</accession>
<sequence>MNHNDVARVRDLPARRLDPRPLGRPLGCDSADPVAETAPRCLVRPHDSRPLVRTIEGGR</sequence>
<feature type="region of interest" description="Disordered" evidence="1">
    <location>
        <begin position="1"/>
        <end position="42"/>
    </location>
</feature>
<evidence type="ECO:0000313" key="3">
    <source>
        <dbReference type="Proteomes" id="UP000317940"/>
    </source>
</evidence>
<organism evidence="2 3">
    <name type="scientific">Kitasatospora viridis</name>
    <dbReference type="NCBI Taxonomy" id="281105"/>
    <lineage>
        <taxon>Bacteria</taxon>
        <taxon>Bacillati</taxon>
        <taxon>Actinomycetota</taxon>
        <taxon>Actinomycetes</taxon>
        <taxon>Kitasatosporales</taxon>
        <taxon>Streptomycetaceae</taxon>
        <taxon>Kitasatospora</taxon>
    </lineage>
</organism>
<dbReference type="EMBL" id="VIWT01000001">
    <property type="protein sequence ID" value="TWF99128.1"/>
    <property type="molecule type" value="Genomic_DNA"/>
</dbReference>
<comment type="caution">
    <text evidence="2">The sequence shown here is derived from an EMBL/GenBank/DDBJ whole genome shotgun (WGS) entry which is preliminary data.</text>
</comment>
<evidence type="ECO:0000256" key="1">
    <source>
        <dbReference type="SAM" id="MobiDB-lite"/>
    </source>
</evidence>
<reference evidence="2 3" key="1">
    <citation type="submission" date="2019-06" db="EMBL/GenBank/DDBJ databases">
        <title>Sequencing the genomes of 1000 actinobacteria strains.</title>
        <authorList>
            <person name="Klenk H.-P."/>
        </authorList>
    </citation>
    <scope>NUCLEOTIDE SEQUENCE [LARGE SCALE GENOMIC DNA]</scope>
    <source>
        <strain evidence="2 3">DSM 44826</strain>
    </source>
</reference>
<gene>
    <name evidence="2" type="ORF">FHX73_112967</name>
</gene>
<dbReference type="Proteomes" id="UP000317940">
    <property type="component" value="Unassembled WGS sequence"/>
</dbReference>
<proteinExistence type="predicted"/>
<dbReference type="RefSeq" id="WP_145905445.1">
    <property type="nucleotide sequence ID" value="NZ_BAAAMZ010000011.1"/>
</dbReference>
<keyword evidence="3" id="KW-1185">Reference proteome</keyword>
<dbReference type="AlphaFoldDB" id="A0A561UIC7"/>
<name>A0A561UIC7_9ACTN</name>
<protein>
    <submittedName>
        <fullName evidence="2">Uncharacterized protein</fullName>
    </submittedName>
</protein>
<evidence type="ECO:0000313" key="2">
    <source>
        <dbReference type="EMBL" id="TWF99128.1"/>
    </source>
</evidence>